<dbReference type="InterPro" id="IPR000086">
    <property type="entry name" value="NUDIX_hydrolase_dom"/>
</dbReference>
<proteinExistence type="inferred from homology"/>
<keyword evidence="4 9" id="KW-0378">Hydrolase</keyword>
<dbReference type="Gene3D" id="3.40.630.30">
    <property type="match status" value="1"/>
</dbReference>
<dbReference type="FunFam" id="3.90.79.10:FF:000027">
    <property type="entry name" value="nucleoside diphosphate-linked moiety X motif 6"/>
    <property type="match status" value="1"/>
</dbReference>
<sequence length="327" mass="36380">MATLTRKLLPLVRNALSNQTRLAYAHTGSMRAVRLFTCSASRLQLRNEHGTNAHVLTGKVDRFGGVTVNIGDSDFPSDISEGVFSNLLRDSLAQWRTEGRVAVWLHVPISLSRCAAAASAHGFTYHHAKQDQAILALWLGDGQSRLPGFATHQIGVAVFQHDNDPKHTSKTTTAFLKKLRTVNAWKFPGGLSDPGENVGTTAVREVFEETGVRSEFKSLLSIRQQHNHPGAFGMSDMYIICRLSPLTHDINFCTQECLRCEWLELTELAKTHATTPITSRLASLLLHGLNQGFDKIDLAMEELPAVYSGRFYQLYHRELPQVLKHKA</sequence>
<dbReference type="Pfam" id="PF18290">
    <property type="entry name" value="Nudix_hydro"/>
    <property type="match status" value="1"/>
</dbReference>
<dbReference type="InterPro" id="IPR040618">
    <property type="entry name" value="Pre-Nudix"/>
</dbReference>
<evidence type="ECO:0000256" key="2">
    <source>
        <dbReference type="ARBA" id="ARBA00005582"/>
    </source>
</evidence>
<dbReference type="Gene3D" id="4.10.80.100">
    <property type="match status" value="1"/>
</dbReference>
<dbReference type="InterPro" id="IPR015797">
    <property type="entry name" value="NUDIX_hydrolase-like_dom_sf"/>
</dbReference>
<dbReference type="GO" id="GO:0005739">
    <property type="term" value="C:mitochondrion"/>
    <property type="evidence" value="ECO:0007669"/>
    <property type="project" value="UniProtKB-SubCell"/>
</dbReference>
<name>C6EWZ6_SALSA</name>
<dbReference type="PANTHER" id="PTHR13994">
    <property type="entry name" value="NUDIX HYDROLASE RELATED"/>
    <property type="match status" value="1"/>
</dbReference>
<dbReference type="PROSITE" id="PS00893">
    <property type="entry name" value="NUDIX_BOX"/>
    <property type="match status" value="1"/>
</dbReference>
<keyword evidence="5 9" id="KW-0496">Mitochondrion</keyword>
<protein>
    <recommendedName>
        <fullName evidence="8 9">Nucleoside diphosphate-linked moiety X motif 6</fullName>
        <shortName evidence="9">Nudix motif 6</shortName>
        <ecNumber evidence="9">3.6.1.-</ecNumber>
    </recommendedName>
</protein>
<evidence type="ECO:0000256" key="1">
    <source>
        <dbReference type="ARBA" id="ARBA00004123"/>
    </source>
</evidence>
<dbReference type="AlphaFoldDB" id="C6EWZ6"/>
<evidence type="ECO:0000259" key="10">
    <source>
        <dbReference type="PROSITE" id="PS51462"/>
    </source>
</evidence>
<keyword evidence="3 9" id="KW-0963">Cytoplasm</keyword>
<evidence type="ECO:0000256" key="9">
    <source>
        <dbReference type="RuleBase" id="RU368106"/>
    </source>
</evidence>
<dbReference type="FunFam" id="3.40.630.30:FF:000062">
    <property type="entry name" value="Nucleoside diphosphate-linked moiety X motif 6"/>
    <property type="match status" value="1"/>
</dbReference>
<dbReference type="GO" id="GO:0035529">
    <property type="term" value="F:NADH pyrophosphatase activity"/>
    <property type="evidence" value="ECO:0007669"/>
    <property type="project" value="TreeGrafter"/>
</dbReference>
<organism evidence="11">
    <name type="scientific">Salmo salar</name>
    <name type="common">Atlantic salmon</name>
    <dbReference type="NCBI Taxonomy" id="8030"/>
    <lineage>
        <taxon>Eukaryota</taxon>
        <taxon>Metazoa</taxon>
        <taxon>Chordata</taxon>
        <taxon>Craniata</taxon>
        <taxon>Vertebrata</taxon>
        <taxon>Euteleostomi</taxon>
        <taxon>Actinopterygii</taxon>
        <taxon>Neopterygii</taxon>
        <taxon>Teleostei</taxon>
        <taxon>Protacanthopterygii</taxon>
        <taxon>Salmoniformes</taxon>
        <taxon>Salmonidae</taxon>
        <taxon>Salmoninae</taxon>
        <taxon>Salmo</taxon>
    </lineage>
</organism>
<evidence type="ECO:0000256" key="3">
    <source>
        <dbReference type="ARBA" id="ARBA00022490"/>
    </source>
</evidence>
<dbReference type="Pfam" id="PF00293">
    <property type="entry name" value="NUDIX"/>
    <property type="match status" value="1"/>
</dbReference>
<dbReference type="EC" id="3.6.1.-" evidence="9"/>
<comment type="function">
    <text evidence="7 9">May contribute to the regulation of cell proliferation.</text>
</comment>
<evidence type="ECO:0000256" key="7">
    <source>
        <dbReference type="ARBA" id="ARBA00057091"/>
    </source>
</evidence>
<dbReference type="InterPro" id="IPR003293">
    <property type="entry name" value="Nudix_hydrolase6-like"/>
</dbReference>
<dbReference type="GO" id="GO:0051287">
    <property type="term" value="F:NAD binding"/>
    <property type="evidence" value="ECO:0007669"/>
    <property type="project" value="TreeGrafter"/>
</dbReference>
<dbReference type="SUPFAM" id="SSF55811">
    <property type="entry name" value="Nudix"/>
    <property type="match status" value="1"/>
</dbReference>
<dbReference type="InterPro" id="IPR020084">
    <property type="entry name" value="NUDIX_hydrolase_CS"/>
</dbReference>
<comment type="similarity">
    <text evidence="2 9">Belongs to the Nudix hydrolase family.</text>
</comment>
<evidence type="ECO:0000256" key="8">
    <source>
        <dbReference type="ARBA" id="ARBA00068898"/>
    </source>
</evidence>
<dbReference type="EMBL" id="EU816603">
    <property type="protein sequence ID" value="ACJ02100.1"/>
    <property type="molecule type" value="Genomic_DNA"/>
</dbReference>
<dbReference type="GO" id="GO:0005634">
    <property type="term" value="C:nucleus"/>
    <property type="evidence" value="ECO:0007669"/>
    <property type="project" value="UniProtKB-SubCell"/>
</dbReference>
<evidence type="ECO:0000256" key="4">
    <source>
        <dbReference type="ARBA" id="ARBA00022801"/>
    </source>
</evidence>
<reference evidence="11" key="1">
    <citation type="submission" date="2008-06" db="EMBL/GenBank/DDBJ databases">
        <title>Identification and characterization of interleukin-2 and interleukin-21 from Atlantic salmon (Salmo salar).</title>
        <authorList>
            <person name="Fujiki K."/>
            <person name="Chow W."/>
            <person name="Koop B.F."/>
            <person name="Davidson W.S."/>
        </authorList>
    </citation>
    <scope>NUCLEOTIDE SEQUENCE</scope>
</reference>
<dbReference type="Gene3D" id="3.90.79.10">
    <property type="entry name" value="Nucleoside Triphosphate Pyrophosphohydrolase"/>
    <property type="match status" value="1"/>
</dbReference>
<dbReference type="PRINTS" id="PR01356">
    <property type="entry name" value="GFGPROTEIN"/>
</dbReference>
<accession>C6EWZ6</accession>
<dbReference type="PANTHER" id="PTHR13994:SF46">
    <property type="entry name" value="NUCLEOSIDE DIPHOSPHATE-LINKED MOIETY X MOTIF 6"/>
    <property type="match status" value="1"/>
</dbReference>
<feature type="domain" description="Nudix hydrolase" evidence="10">
    <location>
        <begin position="151"/>
        <end position="287"/>
    </location>
</feature>
<dbReference type="CDD" id="cd04670">
    <property type="entry name" value="NUDIX_ASFGF2_Nudt6"/>
    <property type="match status" value="1"/>
</dbReference>
<evidence type="ECO:0000313" key="11">
    <source>
        <dbReference type="EMBL" id="ACJ02100.1"/>
    </source>
</evidence>
<dbReference type="GO" id="GO:0047631">
    <property type="term" value="F:ADP-ribose diphosphatase activity"/>
    <property type="evidence" value="ECO:0007669"/>
    <property type="project" value="TreeGrafter"/>
</dbReference>
<evidence type="ECO:0000256" key="5">
    <source>
        <dbReference type="ARBA" id="ARBA00023128"/>
    </source>
</evidence>
<comment type="subunit">
    <text evidence="9">Monomer and homodimer.</text>
</comment>
<evidence type="ECO:0000256" key="6">
    <source>
        <dbReference type="ARBA" id="ARBA00023242"/>
    </source>
</evidence>
<dbReference type="PROSITE" id="PS51462">
    <property type="entry name" value="NUDIX"/>
    <property type="match status" value="1"/>
</dbReference>
<comment type="subcellular location">
    <subcellularLocation>
        <location evidence="9">Cytoplasm</location>
    </subcellularLocation>
    <subcellularLocation>
        <location evidence="1 9">Nucleus</location>
    </subcellularLocation>
    <subcellularLocation>
        <location evidence="9">Mitochondrion</location>
    </subcellularLocation>
</comment>
<keyword evidence="6 9" id="KW-0539">Nucleus</keyword>